<evidence type="ECO:0000259" key="1">
    <source>
        <dbReference type="Pfam" id="PF00535"/>
    </source>
</evidence>
<gene>
    <name evidence="2" type="ORF">HYQ42_07240</name>
</gene>
<dbReference type="Pfam" id="PF00535">
    <property type="entry name" value="Glycos_transf_2"/>
    <property type="match status" value="1"/>
</dbReference>
<dbReference type="RefSeq" id="WP_197104648.1">
    <property type="nucleotide sequence ID" value="NZ_JACCEL010000015.1"/>
</dbReference>
<evidence type="ECO:0000313" key="2">
    <source>
        <dbReference type="EMBL" id="MBG9978581.1"/>
    </source>
</evidence>
<dbReference type="Gene3D" id="3.90.550.10">
    <property type="entry name" value="Spore Coat Polysaccharide Biosynthesis Protein SpsA, Chain A"/>
    <property type="match status" value="1"/>
</dbReference>
<name>A0ABS0LM93_9LACT</name>
<evidence type="ECO:0000313" key="3">
    <source>
        <dbReference type="Proteomes" id="UP000823401"/>
    </source>
</evidence>
<dbReference type="SUPFAM" id="SSF53448">
    <property type="entry name" value="Nucleotide-diphospho-sugar transferases"/>
    <property type="match status" value="1"/>
</dbReference>
<dbReference type="Proteomes" id="UP000823401">
    <property type="component" value="Unassembled WGS sequence"/>
</dbReference>
<dbReference type="PANTHER" id="PTHR22916:SF3">
    <property type="entry name" value="UDP-GLCNAC:BETAGAL BETA-1,3-N-ACETYLGLUCOSAMINYLTRANSFERASE-LIKE PROTEIN 1"/>
    <property type="match status" value="1"/>
</dbReference>
<keyword evidence="3" id="KW-1185">Reference proteome</keyword>
<accession>A0ABS0LM93</accession>
<dbReference type="InterPro" id="IPR001173">
    <property type="entry name" value="Glyco_trans_2-like"/>
</dbReference>
<proteinExistence type="predicted"/>
<organism evidence="2 3">
    <name type="scientific">Ruoffia tabacinasalis</name>
    <dbReference type="NCBI Taxonomy" id="87458"/>
    <lineage>
        <taxon>Bacteria</taxon>
        <taxon>Bacillati</taxon>
        <taxon>Bacillota</taxon>
        <taxon>Bacilli</taxon>
        <taxon>Lactobacillales</taxon>
        <taxon>Aerococcaceae</taxon>
        <taxon>Ruoffia</taxon>
    </lineage>
</organism>
<comment type="caution">
    <text evidence="2">The sequence shown here is derived from an EMBL/GenBank/DDBJ whole genome shotgun (WGS) entry which is preliminary data.</text>
</comment>
<feature type="domain" description="Glycosyltransferase 2-like" evidence="1">
    <location>
        <begin position="7"/>
        <end position="174"/>
    </location>
</feature>
<protein>
    <submittedName>
        <fullName evidence="2">Glycosyltransferase</fullName>
    </submittedName>
</protein>
<dbReference type="InterPro" id="IPR029044">
    <property type="entry name" value="Nucleotide-diphossugar_trans"/>
</dbReference>
<reference evidence="2 3" key="1">
    <citation type="submission" date="2020-07" db="EMBL/GenBank/DDBJ databases">
        <title>Facklamia lactis sp. nov., isolated from raw milk.</title>
        <authorList>
            <person name="Doll E.V."/>
            <person name="Huptas C."/>
            <person name="Staib L."/>
            <person name="Wenning M."/>
            <person name="Scherer S."/>
        </authorList>
    </citation>
    <scope>NUCLEOTIDE SEQUENCE [LARGE SCALE GENOMIC DNA]</scope>
    <source>
        <strain evidence="2 3">DSM 104272</strain>
    </source>
</reference>
<dbReference type="EMBL" id="JACCEL010000015">
    <property type="protein sequence ID" value="MBG9978581.1"/>
    <property type="molecule type" value="Genomic_DNA"/>
</dbReference>
<sequence>MEKNLVSVVMPTYMREPKLIKRAINSVLNQTYRSIELIVVDDSPNDYHSRPLVKEYIESFEDNRIVYIAHAKNMGANKARNTGIKLSIGEYIAFLDDDDEWLPQKIELQIKEMKSDNEIALVNCKAILFNEVTNTKRYLINEINYGYYYKELLRQNFIGSNSFVLVKKEVIDEVGLYDENLLSNQDYDLFLRIAKKHKISGVNKVLVNYYVHDGERISTNNLKQLQGRLAIFDKYYNDISNDHNLKLGWKIKNIPLYFNAGYKLKSIQLLIELLLKNPIGFIGYLKGTVDYRKKVHNSTVNES</sequence>
<dbReference type="PANTHER" id="PTHR22916">
    <property type="entry name" value="GLYCOSYLTRANSFERASE"/>
    <property type="match status" value="1"/>
</dbReference>